<dbReference type="Proteomes" id="UP000516320">
    <property type="component" value="Chromosome"/>
</dbReference>
<feature type="domain" description="Alpha/beta hydrolase fold-3" evidence="1">
    <location>
        <begin position="131"/>
        <end position="237"/>
    </location>
</feature>
<dbReference type="Gene3D" id="3.40.50.1820">
    <property type="entry name" value="alpha/beta hydrolase"/>
    <property type="match status" value="1"/>
</dbReference>
<dbReference type="AlphaFoldDB" id="A0A7H0SLA9"/>
<organism evidence="2 3">
    <name type="scientific">Corynebacterium poyangense</name>
    <dbReference type="NCBI Taxonomy" id="2684405"/>
    <lineage>
        <taxon>Bacteria</taxon>
        <taxon>Bacillati</taxon>
        <taxon>Actinomycetota</taxon>
        <taxon>Actinomycetes</taxon>
        <taxon>Mycobacteriales</taxon>
        <taxon>Corynebacteriaceae</taxon>
        <taxon>Corynebacterium</taxon>
    </lineage>
</organism>
<proteinExistence type="predicted"/>
<accession>A0A7H0SLA9</accession>
<sequence>MSEQPRLEEKALLGEAEERAAFQVGGREEKLNPVQQLAQIGTYVDAHHPMPELIAPWVENKQPSSPAEAVDNYLARLPDRLTHSAMLMLGSGLDHSMPGVSFLGNIQIETHPDINSTIMLPSNPNGHWAISLHGGQFWFGSGSALEFQWQPEIAGLAERSGTTIIDVDYPLAPSAHIDEMLESVAAAAAYACANTNFPLSLVGFEAGAALAVLSSRHINDVFGADTVEKLALMFPDFSAFAELPERFRGSYNLPAPEHWPHTFWQIAGTEPTRVQGLAGSREVELPPHVRKKEYVSRQWISTPEVARERIADLAEFLRNPVEEQGNIQGNITDSASPS</sequence>
<dbReference type="InterPro" id="IPR029058">
    <property type="entry name" value="AB_hydrolase_fold"/>
</dbReference>
<keyword evidence="3" id="KW-1185">Reference proteome</keyword>
<dbReference type="InterPro" id="IPR013094">
    <property type="entry name" value="AB_hydrolase_3"/>
</dbReference>
<evidence type="ECO:0000259" key="1">
    <source>
        <dbReference type="Pfam" id="PF07859"/>
    </source>
</evidence>
<dbReference type="GO" id="GO:0016787">
    <property type="term" value="F:hydrolase activity"/>
    <property type="evidence" value="ECO:0007669"/>
    <property type="project" value="UniProtKB-KW"/>
</dbReference>
<protein>
    <submittedName>
        <fullName evidence="2">Alpha/beta hydrolase fold domain-containing protein</fullName>
    </submittedName>
</protein>
<keyword evidence="2" id="KW-0378">Hydrolase</keyword>
<dbReference type="KEGG" id="cpoy:GP475_00810"/>
<dbReference type="RefSeq" id="WP_187974790.1">
    <property type="nucleotide sequence ID" value="NZ_CP046884.1"/>
</dbReference>
<evidence type="ECO:0000313" key="2">
    <source>
        <dbReference type="EMBL" id="QNQ89334.1"/>
    </source>
</evidence>
<name>A0A7H0SLA9_9CORY</name>
<evidence type="ECO:0000313" key="3">
    <source>
        <dbReference type="Proteomes" id="UP000516320"/>
    </source>
</evidence>
<gene>
    <name evidence="2" type="ORF">GP475_00810</name>
</gene>
<dbReference type="Pfam" id="PF07859">
    <property type="entry name" value="Abhydrolase_3"/>
    <property type="match status" value="1"/>
</dbReference>
<reference evidence="2 3" key="1">
    <citation type="submission" date="2019-12" db="EMBL/GenBank/DDBJ databases">
        <title>Corynebacterium sp. nov., isolated from feces of the Anser Albifrons in China.</title>
        <authorList>
            <person name="Liu Q."/>
        </authorList>
    </citation>
    <scope>NUCLEOTIDE SEQUENCE [LARGE SCALE GENOMIC DNA]</scope>
    <source>
        <strain evidence="2 3">4H37-19</strain>
    </source>
</reference>
<dbReference type="SUPFAM" id="SSF53474">
    <property type="entry name" value="alpha/beta-Hydrolases"/>
    <property type="match status" value="1"/>
</dbReference>
<dbReference type="EMBL" id="CP046884">
    <property type="protein sequence ID" value="QNQ89334.1"/>
    <property type="molecule type" value="Genomic_DNA"/>
</dbReference>